<dbReference type="Pfam" id="PF12032">
    <property type="entry name" value="CLIP"/>
    <property type="match status" value="1"/>
</dbReference>
<feature type="non-terminal residue" evidence="9">
    <location>
        <position position="140"/>
    </location>
</feature>
<keyword evidence="5" id="KW-1015">Disulfide bond</keyword>
<feature type="domain" description="Clip" evidence="8">
    <location>
        <begin position="37"/>
        <end position="83"/>
    </location>
</feature>
<feature type="compositionally biased region" description="Polar residues" evidence="6">
    <location>
        <begin position="93"/>
        <end position="130"/>
    </location>
</feature>
<evidence type="ECO:0000313" key="9">
    <source>
        <dbReference type="EMBL" id="GBN57144.1"/>
    </source>
</evidence>
<keyword evidence="10" id="KW-1185">Reference proteome</keyword>
<dbReference type="GO" id="GO:0006508">
    <property type="term" value="P:proteolysis"/>
    <property type="evidence" value="ECO:0007669"/>
    <property type="project" value="UniProtKB-KW"/>
</dbReference>
<comment type="caution">
    <text evidence="9">The sequence shown here is derived from an EMBL/GenBank/DDBJ whole genome shotgun (WGS) entry which is preliminary data.</text>
</comment>
<keyword evidence="1" id="KW-0645">Protease</keyword>
<gene>
    <name evidence="9" type="ORF">AVEN_131022_1</name>
</gene>
<dbReference type="PROSITE" id="PS51888">
    <property type="entry name" value="CLIP"/>
    <property type="match status" value="1"/>
</dbReference>
<evidence type="ECO:0000256" key="6">
    <source>
        <dbReference type="SAM" id="MobiDB-lite"/>
    </source>
</evidence>
<evidence type="ECO:0000256" key="1">
    <source>
        <dbReference type="ARBA" id="ARBA00022670"/>
    </source>
</evidence>
<evidence type="ECO:0000259" key="8">
    <source>
        <dbReference type="PROSITE" id="PS51888"/>
    </source>
</evidence>
<dbReference type="SMART" id="SM00680">
    <property type="entry name" value="CLIP"/>
    <property type="match status" value="1"/>
</dbReference>
<evidence type="ECO:0000256" key="2">
    <source>
        <dbReference type="ARBA" id="ARBA00022729"/>
    </source>
</evidence>
<dbReference type="AlphaFoldDB" id="A0A4Y2Q156"/>
<dbReference type="EMBL" id="BGPR01012677">
    <property type="protein sequence ID" value="GBN57144.1"/>
    <property type="molecule type" value="Genomic_DNA"/>
</dbReference>
<evidence type="ECO:0000313" key="10">
    <source>
        <dbReference type="Proteomes" id="UP000499080"/>
    </source>
</evidence>
<dbReference type="Proteomes" id="UP000499080">
    <property type="component" value="Unassembled WGS sequence"/>
</dbReference>
<evidence type="ECO:0000256" key="3">
    <source>
        <dbReference type="ARBA" id="ARBA00022801"/>
    </source>
</evidence>
<name>A0A4Y2Q156_ARAVE</name>
<evidence type="ECO:0000256" key="4">
    <source>
        <dbReference type="ARBA" id="ARBA00022825"/>
    </source>
</evidence>
<feature type="signal peptide" evidence="7">
    <location>
        <begin position="1"/>
        <end position="22"/>
    </location>
</feature>
<proteinExistence type="predicted"/>
<keyword evidence="2 7" id="KW-0732">Signal</keyword>
<accession>A0A4Y2Q156</accession>
<dbReference type="InterPro" id="IPR038565">
    <property type="entry name" value="CLIP_sf"/>
</dbReference>
<keyword evidence="4" id="KW-0720">Serine protease</keyword>
<feature type="chain" id="PRO_5034520800" description="Clip domain-containing protein" evidence="7">
    <location>
        <begin position="23"/>
        <end position="140"/>
    </location>
</feature>
<protein>
    <recommendedName>
        <fullName evidence="8">Clip domain-containing protein</fullName>
    </recommendedName>
</protein>
<dbReference type="Gene3D" id="3.30.1640.30">
    <property type="match status" value="1"/>
</dbReference>
<feature type="region of interest" description="Disordered" evidence="6">
    <location>
        <begin position="85"/>
        <end position="140"/>
    </location>
</feature>
<keyword evidence="3" id="KW-0378">Hydrolase</keyword>
<evidence type="ECO:0000256" key="7">
    <source>
        <dbReference type="SAM" id="SignalP"/>
    </source>
</evidence>
<reference evidence="9 10" key="1">
    <citation type="journal article" date="2019" name="Sci. Rep.">
        <title>Orb-weaving spider Araneus ventricosus genome elucidates the spidroin gene catalogue.</title>
        <authorList>
            <person name="Kono N."/>
            <person name="Nakamura H."/>
            <person name="Ohtoshi R."/>
            <person name="Moran D.A.P."/>
            <person name="Shinohara A."/>
            <person name="Yoshida Y."/>
            <person name="Fujiwara M."/>
            <person name="Mori M."/>
            <person name="Tomita M."/>
            <person name="Arakawa K."/>
        </authorList>
    </citation>
    <scope>NUCLEOTIDE SEQUENCE [LARGE SCALE GENOMIC DNA]</scope>
</reference>
<organism evidence="9 10">
    <name type="scientific">Araneus ventricosus</name>
    <name type="common">Orbweaver spider</name>
    <name type="synonym">Epeira ventricosa</name>
    <dbReference type="NCBI Taxonomy" id="182803"/>
    <lineage>
        <taxon>Eukaryota</taxon>
        <taxon>Metazoa</taxon>
        <taxon>Ecdysozoa</taxon>
        <taxon>Arthropoda</taxon>
        <taxon>Chelicerata</taxon>
        <taxon>Arachnida</taxon>
        <taxon>Araneae</taxon>
        <taxon>Araneomorphae</taxon>
        <taxon>Entelegynae</taxon>
        <taxon>Araneoidea</taxon>
        <taxon>Araneidae</taxon>
        <taxon>Araneus</taxon>
    </lineage>
</organism>
<evidence type="ECO:0000256" key="5">
    <source>
        <dbReference type="ARBA" id="ARBA00023157"/>
    </source>
</evidence>
<sequence>MLLQYLAVQLLLILFWIDMCVGQIVFEEYNRRSPDSSCTTPDRRRGNCERWTKCKTLSQKINGWDDLRPYLCGFAGTEPMVCCPSSPPPNISGGPTDTISPTNTNSRTGNTASENGFSIPRTNPSGSPETNKGKPIFLPD</sequence>
<dbReference type="InterPro" id="IPR022700">
    <property type="entry name" value="CLIP"/>
</dbReference>
<dbReference type="GO" id="GO:0008236">
    <property type="term" value="F:serine-type peptidase activity"/>
    <property type="evidence" value="ECO:0007669"/>
    <property type="project" value="UniProtKB-KW"/>
</dbReference>